<dbReference type="SFLD" id="SFLDF00289">
    <property type="entry name" value="anaerobic_Cys-type_sulfatase-m"/>
    <property type="match status" value="1"/>
</dbReference>
<dbReference type="InterPro" id="IPR023885">
    <property type="entry name" value="4Fe4S-binding_SPASM_dom"/>
</dbReference>
<evidence type="ECO:0000256" key="3">
    <source>
        <dbReference type="ARBA" id="ARBA00022723"/>
    </source>
</evidence>
<evidence type="ECO:0000256" key="2">
    <source>
        <dbReference type="ARBA" id="ARBA00022691"/>
    </source>
</evidence>
<evidence type="ECO:0000256" key="1">
    <source>
        <dbReference type="ARBA" id="ARBA00001966"/>
    </source>
</evidence>
<comment type="similarity">
    <text evidence="6">Belongs to the radical SAM superfamily. Anaerobic sulfatase-maturating enzyme family.</text>
</comment>
<evidence type="ECO:0000313" key="8">
    <source>
        <dbReference type="EMBL" id="OUZ19285.1"/>
    </source>
</evidence>
<dbReference type="InterPro" id="IPR013785">
    <property type="entry name" value="Aldolase_TIM"/>
</dbReference>
<dbReference type="NCBIfam" id="TIGR04085">
    <property type="entry name" value="rSAM_more_4Fe4S"/>
    <property type="match status" value="1"/>
</dbReference>
<proteinExistence type="inferred from homology"/>
<reference evidence="8 9" key="1">
    <citation type="submission" date="2017-05" db="EMBL/GenBank/DDBJ databases">
        <title>The Genome Sequence of Enterococcus faecium 2D5_DIV0622.</title>
        <authorList>
            <consortium name="The Broad Institute Genomics Platform"/>
            <consortium name="The Broad Institute Genomic Center for Infectious Diseases"/>
            <person name="Earl A."/>
            <person name="Manson A."/>
            <person name="Schwartman J."/>
            <person name="Gilmore M."/>
            <person name="Abouelleil A."/>
            <person name="Cao P."/>
            <person name="Chapman S."/>
            <person name="Cusick C."/>
            <person name="Shea T."/>
            <person name="Young S."/>
            <person name="Neafsey D."/>
            <person name="Nusbaum C."/>
            <person name="Birren B."/>
        </authorList>
    </citation>
    <scope>NUCLEOTIDE SEQUENCE [LARGE SCALE GENOMIC DNA]</scope>
    <source>
        <strain evidence="8 9">2D5_DIV0622</strain>
    </source>
</reference>
<dbReference type="InterPro" id="IPR058240">
    <property type="entry name" value="rSAM_sf"/>
</dbReference>
<dbReference type="SFLD" id="SFLDS00029">
    <property type="entry name" value="Radical_SAM"/>
    <property type="match status" value="1"/>
</dbReference>
<dbReference type="Pfam" id="PF13186">
    <property type="entry name" value="SPASM"/>
    <property type="match status" value="1"/>
</dbReference>
<dbReference type="Gene3D" id="3.20.20.70">
    <property type="entry name" value="Aldolase class I"/>
    <property type="match status" value="1"/>
</dbReference>
<evidence type="ECO:0000256" key="6">
    <source>
        <dbReference type="ARBA" id="ARBA00023601"/>
    </source>
</evidence>
<evidence type="ECO:0000256" key="5">
    <source>
        <dbReference type="ARBA" id="ARBA00023014"/>
    </source>
</evidence>
<organism evidence="8 9">
    <name type="scientific">Enterococcus cecorum</name>
    <dbReference type="NCBI Taxonomy" id="44008"/>
    <lineage>
        <taxon>Bacteria</taxon>
        <taxon>Bacillati</taxon>
        <taxon>Bacillota</taxon>
        <taxon>Bacilli</taxon>
        <taxon>Lactobacillales</taxon>
        <taxon>Enterococcaceae</taxon>
        <taxon>Enterococcus</taxon>
    </lineage>
</organism>
<sequence length="369" mass="42398">MKKISVLVKPASSVCNIRCRYCFYADVTSNREVQSFGKMKSETTELMIRNIFADLSDGDELTIGFQGGEPTLAGLSYYKHLIECVNQQTKNVNVHYAIQTNGIIINSKWCELFKQNNFLVGLSIDGTPMTHDLNRLDTKGRGTFHRVIQTKKLFDEYKIDYNILCVLTEELSKSPQEVFNFLKNEDIKYVQFIPCLDEINAVKKNSYALTPNGFSSFYRNIFNLWYDELSKGNYISIKLFDDIFNLLVRSEVNACGLIGNCSIQYVIEGDGSVYPCDFFALDEFKLGYIQDMRLKELFFSKISKKFLCSRSIEALPKKCNSCPFFNICRGGCKRMSDVIYVDNINDFCGYQSLLTLFTEKIENILRLLN</sequence>
<accession>A0A200I4Q7</accession>
<name>A0A200I4Q7_9ENTE</name>
<keyword evidence="3" id="KW-0479">Metal-binding</keyword>
<dbReference type="AlphaFoldDB" id="A0A200I4Q7"/>
<dbReference type="SFLD" id="SFLDG01386">
    <property type="entry name" value="main_SPASM_domain-containing"/>
    <property type="match status" value="1"/>
</dbReference>
<gene>
    <name evidence="8" type="ORF">A5869_000934</name>
</gene>
<keyword evidence="2" id="KW-0949">S-adenosyl-L-methionine</keyword>
<comment type="cofactor">
    <cofactor evidence="1">
        <name>[4Fe-4S] cluster</name>
        <dbReference type="ChEBI" id="CHEBI:49883"/>
    </cofactor>
</comment>
<dbReference type="CDD" id="cd01335">
    <property type="entry name" value="Radical_SAM"/>
    <property type="match status" value="1"/>
</dbReference>
<dbReference type="PROSITE" id="PS51918">
    <property type="entry name" value="RADICAL_SAM"/>
    <property type="match status" value="1"/>
</dbReference>
<dbReference type="GO" id="GO:0016491">
    <property type="term" value="F:oxidoreductase activity"/>
    <property type="evidence" value="ECO:0007669"/>
    <property type="project" value="InterPro"/>
</dbReference>
<dbReference type="Proteomes" id="UP000196503">
    <property type="component" value="Unassembled WGS sequence"/>
</dbReference>
<protein>
    <submittedName>
        <fullName evidence="8">Anaerobic sulfatase maturase</fullName>
    </submittedName>
</protein>
<dbReference type="PANTHER" id="PTHR43273">
    <property type="entry name" value="ANAEROBIC SULFATASE-MATURATING ENZYME HOMOLOG ASLB-RELATED"/>
    <property type="match status" value="1"/>
</dbReference>
<dbReference type="SFLD" id="SFLDG01384">
    <property type="entry name" value="thioether_bond_formation_requi"/>
    <property type="match status" value="1"/>
</dbReference>
<dbReference type="GO" id="GO:0051536">
    <property type="term" value="F:iron-sulfur cluster binding"/>
    <property type="evidence" value="ECO:0007669"/>
    <property type="project" value="UniProtKB-KW"/>
</dbReference>
<keyword evidence="4" id="KW-0408">Iron</keyword>
<comment type="caution">
    <text evidence="8">The sequence shown here is derived from an EMBL/GenBank/DDBJ whole genome shotgun (WGS) entry which is preliminary data.</text>
</comment>
<dbReference type="SFLD" id="SFLDG01072">
    <property type="entry name" value="dehydrogenase_like"/>
    <property type="match status" value="1"/>
</dbReference>
<dbReference type="InterPro" id="IPR034485">
    <property type="entry name" value="Anaerobic_Cys-type_sulfatase-m"/>
</dbReference>
<evidence type="ECO:0000313" key="9">
    <source>
        <dbReference type="Proteomes" id="UP000196503"/>
    </source>
</evidence>
<feature type="domain" description="Radical SAM core" evidence="7">
    <location>
        <begin position="1"/>
        <end position="236"/>
    </location>
</feature>
<evidence type="ECO:0000256" key="4">
    <source>
        <dbReference type="ARBA" id="ARBA00023004"/>
    </source>
</evidence>
<dbReference type="GO" id="GO:0046872">
    <property type="term" value="F:metal ion binding"/>
    <property type="evidence" value="ECO:0007669"/>
    <property type="project" value="UniProtKB-KW"/>
</dbReference>
<dbReference type="InterPro" id="IPR007197">
    <property type="entry name" value="rSAM"/>
</dbReference>
<dbReference type="EMBL" id="NIBL01000001">
    <property type="protein sequence ID" value="OUZ19285.1"/>
    <property type="molecule type" value="Genomic_DNA"/>
</dbReference>
<dbReference type="SFLD" id="SFLDG01067">
    <property type="entry name" value="SPASM/twitch_domain_containing"/>
    <property type="match status" value="1"/>
</dbReference>
<dbReference type="SUPFAM" id="SSF102114">
    <property type="entry name" value="Radical SAM enzymes"/>
    <property type="match status" value="1"/>
</dbReference>
<dbReference type="PANTHER" id="PTHR43273:SF3">
    <property type="entry name" value="ANAEROBIC SULFATASE-MATURATING ENZYME HOMOLOG ASLB-RELATED"/>
    <property type="match status" value="1"/>
</dbReference>
<keyword evidence="5" id="KW-0411">Iron-sulfur</keyword>
<dbReference type="InterPro" id="IPR023867">
    <property type="entry name" value="Sulphatase_maturase_rSAM"/>
</dbReference>
<dbReference type="Pfam" id="PF04055">
    <property type="entry name" value="Radical_SAM"/>
    <property type="match status" value="1"/>
</dbReference>
<evidence type="ECO:0000259" key="7">
    <source>
        <dbReference type="PROSITE" id="PS51918"/>
    </source>
</evidence>
<dbReference type="RefSeq" id="WP_087663050.1">
    <property type="nucleotide sequence ID" value="NZ_NIBL01000001.1"/>
</dbReference>